<reference evidence="3" key="1">
    <citation type="submission" date="2021-10" db="EMBL/GenBank/DDBJ databases">
        <title>The diversity and Nitrogen Metabolism of Culturable Nitrate-Utilizing Bacteria Within the Oxygen Minimum Zone of the Changjiang (Yangtze River)Estuary.</title>
        <authorList>
            <person name="Zhang D."/>
            <person name="Zheng J."/>
            <person name="Liu S."/>
            <person name="He W."/>
        </authorList>
    </citation>
    <scope>NUCLEOTIDE SEQUENCE</scope>
    <source>
        <strain evidence="3">FXH-223</strain>
    </source>
</reference>
<accession>A0A9Q3YSP5</accession>
<feature type="transmembrane region" description="Helical" evidence="1">
    <location>
        <begin position="38"/>
        <end position="57"/>
    </location>
</feature>
<comment type="caution">
    <text evidence="3">The sequence shown here is derived from an EMBL/GenBank/DDBJ whole genome shotgun (WGS) entry which is preliminary data.</text>
</comment>
<sequence>METPSRMSTEQGVIILQYVARALFAVLAVIYFNHSSAFFFTLPAVTPWVLAGTYLGLQLLFLVARIPHAALLASLLDLVILGIVILIDAGEPPPTMALLFLAVLSNGLLHGLKRFLVMLAAAEVVLVIVMPIRISYGEAGDPFDPAASASLFLLAALTVCMLYFGLMIWRNQVLARQSMENAWRDPQTGFISRAALTSTAGWLIPLHDRLSSPLTLVLVHDEDLNGLADTVGQRLRRSDIVARYDEDHLALLLPCTAAGAAEQVLGDLRQARPGLRAAVMTLHSANAALEQALHHLQTAMPRTRSDDAHWLAHASPLT</sequence>
<dbReference type="SUPFAM" id="SSF55073">
    <property type="entry name" value="Nucleotide cyclase"/>
    <property type="match status" value="1"/>
</dbReference>
<dbReference type="RefSeq" id="WP_204428488.1">
    <property type="nucleotide sequence ID" value="NZ_ARXL01000026.1"/>
</dbReference>
<dbReference type="Gene3D" id="3.30.70.270">
    <property type="match status" value="1"/>
</dbReference>
<protein>
    <submittedName>
        <fullName evidence="3">GGDEF domain-containing protein</fullName>
    </submittedName>
</protein>
<proteinExistence type="predicted"/>
<keyword evidence="1" id="KW-0812">Transmembrane</keyword>
<keyword evidence="1" id="KW-1133">Transmembrane helix</keyword>
<gene>
    <name evidence="3" type="ORF">LL252_14895</name>
</gene>
<dbReference type="SMART" id="SM00267">
    <property type="entry name" value="GGDEF"/>
    <property type="match status" value="1"/>
</dbReference>
<keyword evidence="4" id="KW-1185">Reference proteome</keyword>
<name>A0A9Q3YSP5_9GAMM</name>
<feature type="transmembrane region" description="Helical" evidence="1">
    <location>
        <begin position="69"/>
        <end position="87"/>
    </location>
</feature>
<feature type="domain" description="GGDEF" evidence="2">
    <location>
        <begin position="170"/>
        <end position="313"/>
    </location>
</feature>
<evidence type="ECO:0000259" key="2">
    <source>
        <dbReference type="SMART" id="SM00267"/>
    </source>
</evidence>
<dbReference type="InterPro" id="IPR029787">
    <property type="entry name" value="Nucleotide_cyclase"/>
</dbReference>
<feature type="transmembrane region" description="Helical" evidence="1">
    <location>
        <begin position="116"/>
        <end position="134"/>
    </location>
</feature>
<keyword evidence="1" id="KW-0472">Membrane</keyword>
<dbReference type="EMBL" id="JAJGNA010000023">
    <property type="protein sequence ID" value="MCC4309858.1"/>
    <property type="molecule type" value="Genomic_DNA"/>
</dbReference>
<evidence type="ECO:0000313" key="3">
    <source>
        <dbReference type="EMBL" id="MCC4309858.1"/>
    </source>
</evidence>
<feature type="transmembrane region" description="Helical" evidence="1">
    <location>
        <begin position="12"/>
        <end position="32"/>
    </location>
</feature>
<feature type="transmembrane region" description="Helical" evidence="1">
    <location>
        <begin position="93"/>
        <end position="109"/>
    </location>
</feature>
<dbReference type="InterPro" id="IPR043128">
    <property type="entry name" value="Rev_trsase/Diguanyl_cyclase"/>
</dbReference>
<evidence type="ECO:0000313" key="4">
    <source>
        <dbReference type="Proteomes" id="UP001108027"/>
    </source>
</evidence>
<feature type="transmembrane region" description="Helical" evidence="1">
    <location>
        <begin position="146"/>
        <end position="169"/>
    </location>
</feature>
<evidence type="ECO:0000256" key="1">
    <source>
        <dbReference type="SAM" id="Phobius"/>
    </source>
</evidence>
<organism evidence="3 4">
    <name type="scientific">Alloalcanivorax marinus</name>
    <dbReference type="NCBI Taxonomy" id="1177169"/>
    <lineage>
        <taxon>Bacteria</taxon>
        <taxon>Pseudomonadati</taxon>
        <taxon>Pseudomonadota</taxon>
        <taxon>Gammaproteobacteria</taxon>
        <taxon>Oceanospirillales</taxon>
        <taxon>Alcanivoracaceae</taxon>
        <taxon>Alloalcanivorax</taxon>
    </lineage>
</organism>
<dbReference type="InterPro" id="IPR000160">
    <property type="entry name" value="GGDEF_dom"/>
</dbReference>
<dbReference type="AlphaFoldDB" id="A0A9Q3YSP5"/>
<dbReference type="Proteomes" id="UP001108027">
    <property type="component" value="Unassembled WGS sequence"/>
</dbReference>